<reference evidence="15" key="1">
    <citation type="submission" date="2023-07" db="EMBL/GenBank/DDBJ databases">
        <title>30 novel species of actinomycetes from the DSMZ collection.</title>
        <authorList>
            <person name="Nouioui I."/>
        </authorList>
    </citation>
    <scope>NUCLEOTIDE SEQUENCE [LARGE SCALE GENOMIC DNA]</scope>
    <source>
        <strain evidence="15">DSM 41699</strain>
    </source>
</reference>
<keyword evidence="5" id="KW-0378">Hydrolase</keyword>
<evidence type="ECO:0000256" key="3">
    <source>
        <dbReference type="ARBA" id="ARBA00022705"/>
    </source>
</evidence>
<evidence type="ECO:0000256" key="5">
    <source>
        <dbReference type="ARBA" id="ARBA00022801"/>
    </source>
</evidence>
<evidence type="ECO:0000256" key="4">
    <source>
        <dbReference type="ARBA" id="ARBA00022741"/>
    </source>
</evidence>
<dbReference type="Pfam" id="PF00772">
    <property type="entry name" value="DnaB"/>
    <property type="match status" value="1"/>
</dbReference>
<evidence type="ECO:0000256" key="8">
    <source>
        <dbReference type="ARBA" id="ARBA00023125"/>
    </source>
</evidence>
<evidence type="ECO:0000259" key="13">
    <source>
        <dbReference type="PROSITE" id="PS51199"/>
    </source>
</evidence>
<dbReference type="InterPro" id="IPR003593">
    <property type="entry name" value="AAA+_ATPase"/>
</dbReference>
<dbReference type="PANTHER" id="PTHR30153">
    <property type="entry name" value="REPLICATIVE DNA HELICASE DNAB"/>
    <property type="match status" value="1"/>
</dbReference>
<dbReference type="SUPFAM" id="SSF52540">
    <property type="entry name" value="P-loop containing nucleoside triphosphate hydrolases"/>
    <property type="match status" value="1"/>
</dbReference>
<comment type="caution">
    <text evidence="14">The sequence shown here is derived from an EMBL/GenBank/DDBJ whole genome shotgun (WGS) entry which is preliminary data.</text>
</comment>
<keyword evidence="2" id="KW-0639">Primosome</keyword>
<keyword evidence="7" id="KW-0067">ATP-binding</keyword>
<protein>
    <recommendedName>
        <fullName evidence="10">DNA 5'-3' helicase</fullName>
        <ecNumber evidence="10">5.6.2.3</ecNumber>
    </recommendedName>
</protein>
<proteinExistence type="inferred from homology"/>
<evidence type="ECO:0000256" key="11">
    <source>
        <dbReference type="ARBA" id="ARBA00048954"/>
    </source>
</evidence>
<evidence type="ECO:0000256" key="12">
    <source>
        <dbReference type="SAM" id="MobiDB-lite"/>
    </source>
</evidence>
<organism evidence="14 15">
    <name type="scientific">Streptomyces gibsoniae</name>
    <dbReference type="NCBI Taxonomy" id="3075529"/>
    <lineage>
        <taxon>Bacteria</taxon>
        <taxon>Bacillati</taxon>
        <taxon>Actinomycetota</taxon>
        <taxon>Actinomycetes</taxon>
        <taxon>Kitasatosporales</taxon>
        <taxon>Streptomycetaceae</taxon>
        <taxon>Streptomyces</taxon>
    </lineage>
</organism>
<dbReference type="EMBL" id="JAVREY010000122">
    <property type="protein sequence ID" value="MDT0469690.1"/>
    <property type="molecule type" value="Genomic_DNA"/>
</dbReference>
<feature type="domain" description="SF4 helicase" evidence="13">
    <location>
        <begin position="210"/>
        <end position="465"/>
    </location>
</feature>
<keyword evidence="9" id="KW-0413">Isomerase</keyword>
<keyword evidence="15" id="KW-1185">Reference proteome</keyword>
<accession>A0ABU2U9E0</accession>
<dbReference type="EC" id="5.6.2.3" evidence="10"/>
<dbReference type="Gene3D" id="3.40.50.300">
    <property type="entry name" value="P-loop containing nucleotide triphosphate hydrolases"/>
    <property type="match status" value="1"/>
</dbReference>
<comment type="similarity">
    <text evidence="1">Belongs to the helicase family. DnaB subfamily.</text>
</comment>
<keyword evidence="8" id="KW-0238">DNA-binding</keyword>
<evidence type="ECO:0000313" key="15">
    <source>
        <dbReference type="Proteomes" id="UP001183809"/>
    </source>
</evidence>
<dbReference type="InterPro" id="IPR016136">
    <property type="entry name" value="DNA_helicase_N/primase_C"/>
</dbReference>
<dbReference type="SUPFAM" id="SSF48024">
    <property type="entry name" value="N-terminal domain of DnaB helicase"/>
    <property type="match status" value="1"/>
</dbReference>
<dbReference type="Pfam" id="PF03796">
    <property type="entry name" value="DnaB_C"/>
    <property type="match status" value="1"/>
</dbReference>
<feature type="region of interest" description="Disordered" evidence="12">
    <location>
        <begin position="1"/>
        <end position="30"/>
    </location>
</feature>
<dbReference type="Gene3D" id="1.10.860.10">
    <property type="entry name" value="DNAb Helicase, Chain A"/>
    <property type="match status" value="1"/>
</dbReference>
<dbReference type="Proteomes" id="UP001183809">
    <property type="component" value="Unassembled WGS sequence"/>
</dbReference>
<gene>
    <name evidence="14" type="ORF">RM764_43305</name>
</gene>
<evidence type="ECO:0000256" key="9">
    <source>
        <dbReference type="ARBA" id="ARBA00023235"/>
    </source>
</evidence>
<name>A0ABU2U9E0_9ACTN</name>
<evidence type="ECO:0000256" key="2">
    <source>
        <dbReference type="ARBA" id="ARBA00022515"/>
    </source>
</evidence>
<evidence type="ECO:0000256" key="1">
    <source>
        <dbReference type="ARBA" id="ARBA00008428"/>
    </source>
</evidence>
<dbReference type="InterPro" id="IPR027417">
    <property type="entry name" value="P-loop_NTPase"/>
</dbReference>
<dbReference type="PANTHER" id="PTHR30153:SF2">
    <property type="entry name" value="REPLICATIVE DNA HELICASE"/>
    <property type="match status" value="1"/>
</dbReference>
<dbReference type="InterPro" id="IPR036185">
    <property type="entry name" value="DNA_heli_DnaB-like_N_sf"/>
</dbReference>
<evidence type="ECO:0000256" key="10">
    <source>
        <dbReference type="ARBA" id="ARBA00044969"/>
    </source>
</evidence>
<keyword evidence="6" id="KW-0347">Helicase</keyword>
<dbReference type="RefSeq" id="WP_311701115.1">
    <property type="nucleotide sequence ID" value="NZ_JAVREY010000122.1"/>
</dbReference>
<sequence>MSTTSIPSQQHSAPGGDFEPQDGDRSAAFTRVPPHDLDAERSVIGSLLLSGSPGGAFHRFFAEILETGIAAREYYRPAHQTIHHAICDLHAAGDPVDPITVTAELTRRGELARVGGASYLHDCAQAVPSAANGPHYAEIVRAKAYRRAVIESAHRILEYAYSEAGDGDEVRDLVEQQLTEIIAGTPGLHQAPPTVGDLYLDFVADLEDIQDGKKIGLTYGFADLDALTSGMQPGNVTVVAAQSGVGKSTLALNAAVAAAKTGAQVMFSSLEMSGTELMQKITAAEGKIALHHLTHQGGLTAEGWETVRRLGPELFRSLPLRVYRPDGASLGDIASAARACARADGLQLLVVDYLQLVEVEQSRSITREQAVASVSRGLKNLSVQLGCHVIALSQLNDDGLMRESRAIKNDASIVIKVERPDADEPESARAGEVDLVVEKNRFGPAACVTVAAQLHYSRFVDMAQT</sequence>
<dbReference type="SMART" id="SM00382">
    <property type="entry name" value="AAA"/>
    <property type="match status" value="1"/>
</dbReference>
<dbReference type="PROSITE" id="PS51199">
    <property type="entry name" value="SF4_HELICASE"/>
    <property type="match status" value="1"/>
</dbReference>
<feature type="compositionally biased region" description="Polar residues" evidence="12">
    <location>
        <begin position="1"/>
        <end position="12"/>
    </location>
</feature>
<comment type="catalytic activity">
    <reaction evidence="11">
        <text>ATP + H2O = ADP + phosphate + H(+)</text>
        <dbReference type="Rhea" id="RHEA:13065"/>
        <dbReference type="ChEBI" id="CHEBI:15377"/>
        <dbReference type="ChEBI" id="CHEBI:15378"/>
        <dbReference type="ChEBI" id="CHEBI:30616"/>
        <dbReference type="ChEBI" id="CHEBI:43474"/>
        <dbReference type="ChEBI" id="CHEBI:456216"/>
        <dbReference type="EC" id="5.6.2.3"/>
    </reaction>
</comment>
<dbReference type="InterPro" id="IPR007694">
    <property type="entry name" value="DNA_helicase_DnaB-like_C"/>
</dbReference>
<keyword evidence="4" id="KW-0547">Nucleotide-binding</keyword>
<evidence type="ECO:0000256" key="6">
    <source>
        <dbReference type="ARBA" id="ARBA00022806"/>
    </source>
</evidence>
<dbReference type="InterPro" id="IPR007693">
    <property type="entry name" value="DNA_helicase_DnaB-like_N"/>
</dbReference>
<evidence type="ECO:0000313" key="14">
    <source>
        <dbReference type="EMBL" id="MDT0469690.1"/>
    </source>
</evidence>
<evidence type="ECO:0000256" key="7">
    <source>
        <dbReference type="ARBA" id="ARBA00022840"/>
    </source>
</evidence>
<keyword evidence="3" id="KW-0235">DNA replication</keyword>